<dbReference type="PANTHER" id="PTHR35333">
    <property type="entry name" value="BETA-LACTAMASE"/>
    <property type="match status" value="1"/>
</dbReference>
<dbReference type="InterPro" id="IPR006311">
    <property type="entry name" value="TAT_signal"/>
</dbReference>
<evidence type="ECO:0000256" key="6">
    <source>
        <dbReference type="RuleBase" id="RU361140"/>
    </source>
</evidence>
<dbReference type="PANTHER" id="PTHR35333:SF3">
    <property type="entry name" value="BETA-LACTAMASE-TYPE TRANSPEPTIDASE FOLD CONTAINING PROTEIN"/>
    <property type="match status" value="1"/>
</dbReference>
<dbReference type="InterPro" id="IPR045155">
    <property type="entry name" value="Beta-lactam_cat"/>
</dbReference>
<dbReference type="PROSITE" id="PS51318">
    <property type="entry name" value="TAT"/>
    <property type="match status" value="1"/>
</dbReference>
<dbReference type="Pfam" id="PF13354">
    <property type="entry name" value="Beta-lactamase2"/>
    <property type="match status" value="1"/>
</dbReference>
<keyword evidence="4 6" id="KW-0378">Hydrolase</keyword>
<dbReference type="InterPro" id="IPR023650">
    <property type="entry name" value="Beta-lactam_class-A_AS"/>
</dbReference>
<evidence type="ECO:0000256" key="2">
    <source>
        <dbReference type="ARBA" id="ARBA00012865"/>
    </source>
</evidence>
<dbReference type="Proteomes" id="UP000516444">
    <property type="component" value="Chromosome"/>
</dbReference>
<evidence type="ECO:0000256" key="1">
    <source>
        <dbReference type="ARBA" id="ARBA00009009"/>
    </source>
</evidence>
<dbReference type="EC" id="3.5.2.6" evidence="2 6"/>
<dbReference type="SUPFAM" id="SSF56601">
    <property type="entry name" value="beta-lactamase/transpeptidase-like"/>
    <property type="match status" value="1"/>
</dbReference>
<evidence type="ECO:0000256" key="5">
    <source>
        <dbReference type="ARBA" id="ARBA00023251"/>
    </source>
</evidence>
<feature type="domain" description="Beta-lactamase class A catalytic" evidence="8">
    <location>
        <begin position="75"/>
        <end position="295"/>
    </location>
</feature>
<comment type="catalytic activity">
    <reaction evidence="6">
        <text>a beta-lactam + H2O = a substituted beta-amino acid</text>
        <dbReference type="Rhea" id="RHEA:20401"/>
        <dbReference type="ChEBI" id="CHEBI:15377"/>
        <dbReference type="ChEBI" id="CHEBI:35627"/>
        <dbReference type="ChEBI" id="CHEBI:140347"/>
        <dbReference type="EC" id="3.5.2.6"/>
    </reaction>
</comment>
<dbReference type="PROSITE" id="PS00146">
    <property type="entry name" value="BETA_LACTAMASE_A"/>
    <property type="match status" value="1"/>
</dbReference>
<dbReference type="InterPro" id="IPR012338">
    <property type="entry name" value="Beta-lactam/transpept-like"/>
</dbReference>
<dbReference type="GO" id="GO:0008800">
    <property type="term" value="F:beta-lactamase activity"/>
    <property type="evidence" value="ECO:0007669"/>
    <property type="project" value="UniProtKB-UniRule"/>
</dbReference>
<keyword evidence="10" id="KW-1185">Reference proteome</keyword>
<organism evidence="9 10">
    <name type="scientific">Streptomyces aurantiacus</name>
    <dbReference type="NCBI Taxonomy" id="47760"/>
    <lineage>
        <taxon>Bacteria</taxon>
        <taxon>Bacillati</taxon>
        <taxon>Actinomycetota</taxon>
        <taxon>Actinomycetes</taxon>
        <taxon>Kitasatosporales</taxon>
        <taxon>Streptomycetaceae</taxon>
        <taxon>Streptomyces</taxon>
        <taxon>Streptomyces aurantiacus group</taxon>
    </lineage>
</organism>
<dbReference type="RefSeq" id="WP_190853543.1">
    <property type="nucleotide sequence ID" value="NZ_AP023440.1"/>
</dbReference>
<protein>
    <recommendedName>
        <fullName evidence="3 6">Beta-lactamase</fullName>
        <ecNumber evidence="2 6">3.5.2.6</ecNumber>
    </recommendedName>
</protein>
<dbReference type="GO" id="GO:0046677">
    <property type="term" value="P:response to antibiotic"/>
    <property type="evidence" value="ECO:0007669"/>
    <property type="project" value="UniProtKB-UniRule"/>
</dbReference>
<name>A0A7G1PD74_9ACTN</name>
<proteinExistence type="inferred from homology"/>
<keyword evidence="5 6" id="KW-0046">Antibiotic resistance</keyword>
<accession>A0A7G1PD74</accession>
<sequence length="322" mass="33911">MESSGSHRSRRAVLALGAGAALATTAAPAAYAAPSARAATKADTRAHSAARAHSAEGDVVRALAELEHAHSARLGVFARNTVTGKAVRYRADETFPMCSVFKTLAAAAVLRDLDRRGEFLDLRIRYTDQDLTDAGGSPVTGLPENLANGMTVAALCHAAVTRSDNAAANLLLRELGGPTAITRFCRSIGDTTTRLDRWEPALNSAEPWRTTDFTSPAAIGRTYAKLVLGDALVPRDRRQLTEWLLANTTSTDRFRAGLPADWALGDKTGTGEYGTTNDVGIAWTPERSPVVLAVLSTTSDPDASMDNALVAEAAELLAAALG</sequence>
<dbReference type="InterPro" id="IPR000871">
    <property type="entry name" value="Beta-lactam_class-A"/>
</dbReference>
<gene>
    <name evidence="9" type="primary">blaA</name>
    <name evidence="9" type="ORF">GCM10017557_65950</name>
</gene>
<feature type="chain" id="PRO_5028942900" description="Beta-lactamase" evidence="7">
    <location>
        <begin position="33"/>
        <end position="322"/>
    </location>
</feature>
<evidence type="ECO:0000313" key="9">
    <source>
        <dbReference type="EMBL" id="BCL31736.1"/>
    </source>
</evidence>
<comment type="similarity">
    <text evidence="1 6">Belongs to the class-A beta-lactamase family.</text>
</comment>
<reference evidence="9 10" key="1">
    <citation type="journal article" date="2014" name="Int. J. Syst. Evol. Microbiol.">
        <title>Complete genome sequence of Corynebacterium casei LMG S-19264T (=DSM 44701T), isolated from a smear-ripened cheese.</title>
        <authorList>
            <consortium name="US DOE Joint Genome Institute (JGI-PGF)"/>
            <person name="Walter F."/>
            <person name="Albersmeier A."/>
            <person name="Kalinowski J."/>
            <person name="Ruckert C."/>
        </authorList>
    </citation>
    <scope>NUCLEOTIDE SEQUENCE [LARGE SCALE GENOMIC DNA]</scope>
    <source>
        <strain evidence="9 10">JCM 4677</strain>
    </source>
</reference>
<evidence type="ECO:0000256" key="3">
    <source>
        <dbReference type="ARBA" id="ARBA00018879"/>
    </source>
</evidence>
<dbReference type="AlphaFoldDB" id="A0A7G1PD74"/>
<dbReference type="NCBIfam" id="NF033103">
    <property type="entry name" value="bla_class_A"/>
    <property type="match status" value="1"/>
</dbReference>
<feature type="signal peptide" evidence="7">
    <location>
        <begin position="1"/>
        <end position="32"/>
    </location>
</feature>
<evidence type="ECO:0000256" key="7">
    <source>
        <dbReference type="SAM" id="SignalP"/>
    </source>
</evidence>
<dbReference type="KEGG" id="sgm:GCM10017557_65950"/>
<dbReference type="GO" id="GO:0030655">
    <property type="term" value="P:beta-lactam antibiotic catabolic process"/>
    <property type="evidence" value="ECO:0007669"/>
    <property type="project" value="InterPro"/>
</dbReference>
<dbReference type="PRINTS" id="PR00118">
    <property type="entry name" value="BLACTAMASEA"/>
</dbReference>
<dbReference type="Gene3D" id="3.40.710.10">
    <property type="entry name" value="DD-peptidase/beta-lactamase superfamily"/>
    <property type="match status" value="1"/>
</dbReference>
<keyword evidence="7" id="KW-0732">Signal</keyword>
<dbReference type="EMBL" id="AP023440">
    <property type="protein sequence ID" value="BCL31736.1"/>
    <property type="molecule type" value="Genomic_DNA"/>
</dbReference>
<evidence type="ECO:0000256" key="4">
    <source>
        <dbReference type="ARBA" id="ARBA00022801"/>
    </source>
</evidence>
<evidence type="ECO:0000259" key="8">
    <source>
        <dbReference type="Pfam" id="PF13354"/>
    </source>
</evidence>
<evidence type="ECO:0000313" key="10">
    <source>
        <dbReference type="Proteomes" id="UP000516444"/>
    </source>
</evidence>